<keyword evidence="5" id="KW-1185">Reference proteome</keyword>
<comment type="similarity">
    <text evidence="3">Belongs to the glycosyltransferase 11 family.</text>
</comment>
<reference evidence="4" key="1">
    <citation type="submission" date="2019-08" db="EMBL/GenBank/DDBJ databases">
        <title>The improved chromosome-level genome for the pearl oyster Pinctada fucata martensii using PacBio sequencing and Hi-C.</title>
        <authorList>
            <person name="Zheng Z."/>
        </authorList>
    </citation>
    <scope>NUCLEOTIDE SEQUENCE</scope>
    <source>
        <strain evidence="4">ZZ-2019</strain>
        <tissue evidence="4">Adductor muscle</tissue>
    </source>
</reference>
<dbReference type="GO" id="GO:0008107">
    <property type="term" value="F:galactoside 2-alpha-L-fucosyltransferase activity"/>
    <property type="evidence" value="ECO:0007669"/>
    <property type="project" value="InterPro"/>
</dbReference>
<dbReference type="PANTHER" id="PTHR11927:SF9">
    <property type="entry name" value="L-FUCOSYLTRANSFERASE"/>
    <property type="match status" value="1"/>
</dbReference>
<gene>
    <name evidence="4" type="ORF">FSP39_020254</name>
</gene>
<dbReference type="EMBL" id="VSWD01000010">
    <property type="protein sequence ID" value="KAK3091494.1"/>
    <property type="molecule type" value="Genomic_DNA"/>
</dbReference>
<evidence type="ECO:0000256" key="3">
    <source>
        <dbReference type="RuleBase" id="RU363129"/>
    </source>
</evidence>
<evidence type="ECO:0000313" key="5">
    <source>
        <dbReference type="Proteomes" id="UP001186944"/>
    </source>
</evidence>
<dbReference type="GO" id="GO:0005975">
    <property type="term" value="P:carbohydrate metabolic process"/>
    <property type="evidence" value="ECO:0007669"/>
    <property type="project" value="InterPro"/>
</dbReference>
<keyword evidence="3" id="KW-0735">Signal-anchor</keyword>
<evidence type="ECO:0000256" key="2">
    <source>
        <dbReference type="ARBA" id="ARBA00022679"/>
    </source>
</evidence>
<comment type="caution">
    <text evidence="4">The sequence shown here is derived from an EMBL/GenBank/DDBJ whole genome shotgun (WGS) entry which is preliminary data.</text>
</comment>
<evidence type="ECO:0000313" key="4">
    <source>
        <dbReference type="EMBL" id="KAK3091494.1"/>
    </source>
</evidence>
<keyword evidence="3" id="KW-0333">Golgi apparatus</keyword>
<dbReference type="AlphaFoldDB" id="A0AA89BUP0"/>
<proteinExistence type="inferred from homology"/>
<dbReference type="PANTHER" id="PTHR11927">
    <property type="entry name" value="GALACTOSIDE 2-L-FUCOSYLTRANSFERASE"/>
    <property type="match status" value="1"/>
</dbReference>
<protein>
    <recommendedName>
        <fullName evidence="3">L-Fucosyltransferase</fullName>
        <ecNumber evidence="3">2.4.1.-</ecNumber>
    </recommendedName>
</protein>
<dbReference type="GO" id="GO:0032580">
    <property type="term" value="C:Golgi cisterna membrane"/>
    <property type="evidence" value="ECO:0007669"/>
    <property type="project" value="UniProtKB-SubCell"/>
</dbReference>
<dbReference type="CDD" id="cd11301">
    <property type="entry name" value="Fut1_Fut2_like"/>
    <property type="match status" value="1"/>
</dbReference>
<dbReference type="Proteomes" id="UP001186944">
    <property type="component" value="Unassembled WGS sequence"/>
</dbReference>
<organism evidence="4 5">
    <name type="scientific">Pinctada imbricata</name>
    <name type="common">Atlantic pearl-oyster</name>
    <name type="synonym">Pinctada martensii</name>
    <dbReference type="NCBI Taxonomy" id="66713"/>
    <lineage>
        <taxon>Eukaryota</taxon>
        <taxon>Metazoa</taxon>
        <taxon>Spiralia</taxon>
        <taxon>Lophotrochozoa</taxon>
        <taxon>Mollusca</taxon>
        <taxon>Bivalvia</taxon>
        <taxon>Autobranchia</taxon>
        <taxon>Pteriomorphia</taxon>
        <taxon>Pterioida</taxon>
        <taxon>Pterioidea</taxon>
        <taxon>Pteriidae</taxon>
        <taxon>Pinctada</taxon>
    </lineage>
</organism>
<keyword evidence="1 3" id="KW-0328">Glycosyltransferase</keyword>
<comment type="subcellular location">
    <subcellularLocation>
        <location evidence="3">Golgi apparatus</location>
        <location evidence="3">Golgi stack membrane</location>
        <topology evidence="3">Single-pass type II membrane protein</topology>
    </subcellularLocation>
</comment>
<name>A0AA89BUP0_PINIB</name>
<sequence length="281" mass="33077">MTGRLGNQMFIFGTSYLLAKQANMTLLISYEGEMIYKTFTDVFENRRIVYRDTKRICRVFRKHRRRTNKQVIDPTLLKFFLLQNSSVLFFSYLQSYKNFENHENEVRSLYKFNAEVRRVAYTELLDARLSAYPDKKYKDVTYIGVHIRRGDILNSKYGYNTATQSFIRKAMNYFHKKFRNALFIVRSNGIGWTAKTIKLLRRKFSYLRIVIPIKKYDSVTDLAMLASCNHSIITVGTFSWWSGWLTGGQVIYYKKAALPGSKYEAFLNEGTFYPPKWIAIA</sequence>
<dbReference type="InterPro" id="IPR002516">
    <property type="entry name" value="Glyco_trans_11"/>
</dbReference>
<accession>A0AA89BUP0</accession>
<keyword evidence="3" id="KW-0812">Transmembrane</keyword>
<keyword evidence="2 3" id="KW-0808">Transferase</keyword>
<evidence type="ECO:0000256" key="1">
    <source>
        <dbReference type="ARBA" id="ARBA00022676"/>
    </source>
</evidence>
<dbReference type="EC" id="2.4.1.-" evidence="3"/>
<comment type="pathway">
    <text evidence="3">Protein modification; protein glycosylation.</text>
</comment>
<keyword evidence="3" id="KW-0325">Glycoprotein</keyword>
<dbReference type="Pfam" id="PF01531">
    <property type="entry name" value="Glyco_transf_11"/>
    <property type="match status" value="1"/>
</dbReference>